<name>X1JP87_9ZZZZ</name>
<evidence type="ECO:0000313" key="1">
    <source>
        <dbReference type="EMBL" id="GAH83260.1"/>
    </source>
</evidence>
<dbReference type="Pfam" id="PF22531">
    <property type="entry name" value="DUF7002"/>
    <property type="match status" value="1"/>
</dbReference>
<sequence>MTRDELIRQCSKVYHMAHKDSWPSIKEHGLLSTTALLDLHQKKGPDRFRLESKWRPKSEPISHPVHGKAWIRDQWVMPETELQGVLVDMSTQEWYEYLNRKTFFWGHRNRLNTFLNATNYRNYTHCVITVNTEALIQKYEESILLCDINSG</sequence>
<dbReference type="AlphaFoldDB" id="X1JP87"/>
<reference evidence="1" key="1">
    <citation type="journal article" date="2014" name="Front. Microbiol.">
        <title>High frequency of phylogenetically diverse reductive dehalogenase-homologous genes in deep subseafloor sedimentary metagenomes.</title>
        <authorList>
            <person name="Kawai M."/>
            <person name="Futagami T."/>
            <person name="Toyoda A."/>
            <person name="Takaki Y."/>
            <person name="Nishi S."/>
            <person name="Hori S."/>
            <person name="Arai W."/>
            <person name="Tsubouchi T."/>
            <person name="Morono Y."/>
            <person name="Uchiyama I."/>
            <person name="Ito T."/>
            <person name="Fujiyama A."/>
            <person name="Inagaki F."/>
            <person name="Takami H."/>
        </authorList>
    </citation>
    <scope>NUCLEOTIDE SEQUENCE</scope>
    <source>
        <strain evidence="1">Expedition CK06-06</strain>
    </source>
</reference>
<organism evidence="1">
    <name type="scientific">marine sediment metagenome</name>
    <dbReference type="NCBI Taxonomy" id="412755"/>
    <lineage>
        <taxon>unclassified sequences</taxon>
        <taxon>metagenomes</taxon>
        <taxon>ecological metagenomes</taxon>
    </lineage>
</organism>
<comment type="caution">
    <text evidence="1">The sequence shown here is derived from an EMBL/GenBank/DDBJ whole genome shotgun (WGS) entry which is preliminary data.</text>
</comment>
<protein>
    <submittedName>
        <fullName evidence="1">Uncharacterized protein</fullName>
    </submittedName>
</protein>
<accession>X1JP87</accession>
<feature type="non-terminal residue" evidence="1">
    <location>
        <position position="151"/>
    </location>
</feature>
<gene>
    <name evidence="1" type="ORF">S03H2_66748</name>
</gene>
<dbReference type="InterPro" id="IPR054271">
    <property type="entry name" value="DUF7002"/>
</dbReference>
<dbReference type="EMBL" id="BARU01043616">
    <property type="protein sequence ID" value="GAH83260.1"/>
    <property type="molecule type" value="Genomic_DNA"/>
</dbReference>
<proteinExistence type="predicted"/>